<dbReference type="SMART" id="SM00150">
    <property type="entry name" value="SPEC"/>
    <property type="match status" value="2"/>
</dbReference>
<dbReference type="Proteomes" id="UP000887565">
    <property type="component" value="Unplaced"/>
</dbReference>
<evidence type="ECO:0000256" key="2">
    <source>
        <dbReference type="SAM" id="Coils"/>
    </source>
</evidence>
<dbReference type="Pfam" id="PF00435">
    <property type="entry name" value="Spectrin"/>
    <property type="match status" value="2"/>
</dbReference>
<dbReference type="CDD" id="cd00176">
    <property type="entry name" value="SPEC"/>
    <property type="match status" value="1"/>
</dbReference>
<dbReference type="AlphaFoldDB" id="A0A915HI79"/>
<dbReference type="InterPro" id="IPR002017">
    <property type="entry name" value="Spectrin_repeat"/>
</dbReference>
<dbReference type="WBParaSite" id="nRc.2.0.1.t01295-RA">
    <property type="protein sequence ID" value="nRc.2.0.1.t01295-RA"/>
    <property type="gene ID" value="nRc.2.0.1.g01295"/>
</dbReference>
<dbReference type="InterPro" id="IPR018159">
    <property type="entry name" value="Spectrin/alpha-actinin"/>
</dbReference>
<keyword evidence="2" id="KW-0175">Coiled coil</keyword>
<protein>
    <submittedName>
        <fullName evidence="4">Dystrophin</fullName>
    </submittedName>
</protein>
<accession>A0A915HI79</accession>
<name>A0A915HI79_ROMCU</name>
<keyword evidence="3" id="KW-1185">Reference proteome</keyword>
<evidence type="ECO:0000313" key="3">
    <source>
        <dbReference type="Proteomes" id="UP000887565"/>
    </source>
</evidence>
<dbReference type="SUPFAM" id="SSF46966">
    <property type="entry name" value="Spectrin repeat"/>
    <property type="match status" value="2"/>
</dbReference>
<dbReference type="PANTHER" id="PTHR11915">
    <property type="entry name" value="SPECTRIN/FILAMIN RELATED CYTOSKELETAL PROTEIN"/>
    <property type="match status" value="1"/>
</dbReference>
<proteinExistence type="predicted"/>
<feature type="coiled-coil region" evidence="2">
    <location>
        <begin position="205"/>
        <end position="232"/>
    </location>
</feature>
<evidence type="ECO:0000313" key="4">
    <source>
        <dbReference type="WBParaSite" id="nRc.2.0.1.t01295-RA"/>
    </source>
</evidence>
<dbReference type="OMA" id="KECSEPD"/>
<keyword evidence="1" id="KW-0677">Repeat</keyword>
<evidence type="ECO:0000256" key="1">
    <source>
        <dbReference type="ARBA" id="ARBA00022737"/>
    </source>
</evidence>
<dbReference type="Gene3D" id="1.20.58.60">
    <property type="match status" value="2"/>
</dbReference>
<sequence length="295" mass="33680">ELQNQLLVQRDTLNFICSTAEEIVAEKAIGFEALSVQLVNLTPRWSDIERVLNSQLTRLENGYAKLNEWNLKVADLDKWIDQVTDFVHAEQPAVGNLETLKAQLEQSQGLSADIETLKPKMQQVESAVGDLAPQCTPEMKDYLKNRMDDLDKRWTDVIRLTKAKHDGLHDVHTRSQKIFDDIQQLTTWLTSVEEELNSPVAPATGKDLQLLIKKHKQLKDELESRSNTVEAAVCLGEEMVGSLESSPEMAQQLQVQLNSTRNQWSVICQHVHDKLKHLTDSFEHWRELQGKLLKK</sequence>
<reference evidence="4" key="1">
    <citation type="submission" date="2022-11" db="UniProtKB">
        <authorList>
            <consortium name="WormBaseParasite"/>
        </authorList>
    </citation>
    <scope>IDENTIFICATION</scope>
</reference>
<organism evidence="3 4">
    <name type="scientific">Romanomermis culicivorax</name>
    <name type="common">Nematode worm</name>
    <dbReference type="NCBI Taxonomy" id="13658"/>
    <lineage>
        <taxon>Eukaryota</taxon>
        <taxon>Metazoa</taxon>
        <taxon>Ecdysozoa</taxon>
        <taxon>Nematoda</taxon>
        <taxon>Enoplea</taxon>
        <taxon>Dorylaimia</taxon>
        <taxon>Mermithida</taxon>
        <taxon>Mermithoidea</taxon>
        <taxon>Mermithidae</taxon>
        <taxon>Romanomermis</taxon>
    </lineage>
</organism>